<comment type="caution">
    <text evidence="1">The sequence shown here is derived from an EMBL/GenBank/DDBJ whole genome shotgun (WGS) entry which is preliminary data.</text>
</comment>
<evidence type="ECO:0000313" key="2">
    <source>
        <dbReference type="Proteomes" id="UP000309128"/>
    </source>
</evidence>
<dbReference type="RefSeq" id="WP_138671174.1">
    <property type="nucleotide sequence ID" value="NZ_VCKY01000162.1"/>
</dbReference>
<protein>
    <submittedName>
        <fullName evidence="1">Uncharacterized protein</fullName>
    </submittedName>
</protein>
<organism evidence="1 2">
    <name type="scientific">Nonomuraea turkmeniaca</name>
    <dbReference type="NCBI Taxonomy" id="103838"/>
    <lineage>
        <taxon>Bacteria</taxon>
        <taxon>Bacillati</taxon>
        <taxon>Actinomycetota</taxon>
        <taxon>Actinomycetes</taxon>
        <taxon>Streptosporangiales</taxon>
        <taxon>Streptosporangiaceae</taxon>
        <taxon>Nonomuraea</taxon>
    </lineage>
</organism>
<dbReference type="OrthoDB" id="4213212at2"/>
<sequence length="102" mass="11070">MKPAAQHGLLCERVDDLCPVAGGQEQDVGPGLPGLPDQRHEVGVERFEGSFHFNDLLTSDIAHLVYGVCASGSPVELALEAEKRAGERWREVLRRHADALAT</sequence>
<proteinExistence type="predicted"/>
<keyword evidence="2" id="KW-1185">Reference proteome</keyword>
<name>A0A5S4F4Z9_9ACTN</name>
<dbReference type="Proteomes" id="UP000309128">
    <property type="component" value="Unassembled WGS sequence"/>
</dbReference>
<accession>A0A5S4F4Z9</accession>
<evidence type="ECO:0000313" key="1">
    <source>
        <dbReference type="EMBL" id="TMR11257.1"/>
    </source>
</evidence>
<gene>
    <name evidence="1" type="ORF">ETD86_36345</name>
</gene>
<reference evidence="1 2" key="1">
    <citation type="submission" date="2019-05" db="EMBL/GenBank/DDBJ databases">
        <title>Draft genome sequence of Nonomuraea turkmeniaca DSM 43926.</title>
        <authorList>
            <person name="Saricaoglu S."/>
            <person name="Isik K."/>
        </authorList>
    </citation>
    <scope>NUCLEOTIDE SEQUENCE [LARGE SCALE GENOMIC DNA]</scope>
    <source>
        <strain evidence="1 2">DSM 43926</strain>
    </source>
</reference>
<dbReference type="AlphaFoldDB" id="A0A5S4F4Z9"/>
<dbReference type="EMBL" id="VCKY01000162">
    <property type="protein sequence ID" value="TMR11257.1"/>
    <property type="molecule type" value="Genomic_DNA"/>
</dbReference>